<dbReference type="AlphaFoldDB" id="A0A2P2J032"/>
<reference evidence="2" key="1">
    <citation type="submission" date="2018-02" db="EMBL/GenBank/DDBJ databases">
        <title>Rhizophora mucronata_Transcriptome.</title>
        <authorList>
            <person name="Meera S.P."/>
            <person name="Sreeshan A."/>
            <person name="Augustine A."/>
        </authorList>
    </citation>
    <scope>NUCLEOTIDE SEQUENCE</scope>
    <source>
        <tissue evidence="2">Leaf</tissue>
    </source>
</reference>
<organism evidence="2">
    <name type="scientific">Rhizophora mucronata</name>
    <name type="common">Asiatic mangrove</name>
    <dbReference type="NCBI Taxonomy" id="61149"/>
    <lineage>
        <taxon>Eukaryota</taxon>
        <taxon>Viridiplantae</taxon>
        <taxon>Streptophyta</taxon>
        <taxon>Embryophyta</taxon>
        <taxon>Tracheophyta</taxon>
        <taxon>Spermatophyta</taxon>
        <taxon>Magnoliopsida</taxon>
        <taxon>eudicotyledons</taxon>
        <taxon>Gunneridae</taxon>
        <taxon>Pentapetalae</taxon>
        <taxon>rosids</taxon>
        <taxon>fabids</taxon>
        <taxon>Malpighiales</taxon>
        <taxon>Rhizophoraceae</taxon>
        <taxon>Rhizophora</taxon>
    </lineage>
</organism>
<dbReference type="EMBL" id="GGEC01006328">
    <property type="protein sequence ID" value="MBW86811.1"/>
    <property type="molecule type" value="Transcribed_RNA"/>
</dbReference>
<name>A0A2P2J032_RHIMU</name>
<proteinExistence type="predicted"/>
<evidence type="ECO:0000313" key="2">
    <source>
        <dbReference type="EMBL" id="MBW86811.1"/>
    </source>
</evidence>
<sequence>MCAWCTSAPPPSHVPTESHSLKSPNECAVGQCRQNIREGRLKGLHFFKFCCLALWLG</sequence>
<accession>A0A2P2J032</accession>
<feature type="region of interest" description="Disordered" evidence="1">
    <location>
        <begin position="1"/>
        <end position="23"/>
    </location>
</feature>
<evidence type="ECO:0000256" key="1">
    <source>
        <dbReference type="SAM" id="MobiDB-lite"/>
    </source>
</evidence>
<protein>
    <submittedName>
        <fullName evidence="2">Uncharacterized protein</fullName>
    </submittedName>
</protein>